<protein>
    <recommendedName>
        <fullName evidence="4">Type II secretion system protein GspF domain-containing protein</fullName>
    </recommendedName>
</protein>
<evidence type="ECO:0000256" key="1">
    <source>
        <dbReference type="SAM" id="Phobius"/>
    </source>
</evidence>
<keyword evidence="1" id="KW-0472">Membrane</keyword>
<feature type="transmembrane region" description="Helical" evidence="1">
    <location>
        <begin position="9"/>
        <end position="25"/>
    </location>
</feature>
<keyword evidence="3" id="KW-1185">Reference proteome</keyword>
<proteinExistence type="predicted"/>
<keyword evidence="1" id="KW-0812">Transmembrane</keyword>
<evidence type="ECO:0000313" key="2">
    <source>
        <dbReference type="EMBL" id="MCU6761895.1"/>
    </source>
</evidence>
<accession>A0ABT2TI86</accession>
<keyword evidence="1" id="KW-1133">Transmembrane helix</keyword>
<feature type="transmembrane region" description="Helical" evidence="1">
    <location>
        <begin position="382"/>
        <end position="402"/>
    </location>
</feature>
<comment type="caution">
    <text evidence="2">The sequence shown here is derived from an EMBL/GenBank/DDBJ whole genome shotgun (WGS) entry which is preliminary data.</text>
</comment>
<gene>
    <name evidence="2" type="ORF">OCV88_06010</name>
</gene>
<evidence type="ECO:0000313" key="3">
    <source>
        <dbReference type="Proteomes" id="UP001652442"/>
    </source>
</evidence>
<feature type="transmembrane region" description="Helical" evidence="1">
    <location>
        <begin position="222"/>
        <end position="238"/>
    </location>
</feature>
<dbReference type="RefSeq" id="WP_158424670.1">
    <property type="nucleotide sequence ID" value="NZ_JAOQJQ010000002.1"/>
</dbReference>
<dbReference type="EMBL" id="JAOQJQ010000002">
    <property type="protein sequence ID" value="MCU6761895.1"/>
    <property type="molecule type" value="Genomic_DNA"/>
</dbReference>
<name>A0ABT2TI86_9FIRM</name>
<evidence type="ECO:0008006" key="4">
    <source>
        <dbReference type="Google" id="ProtNLM"/>
    </source>
</evidence>
<organism evidence="2 3">
    <name type="scientific">Brotonthovivens ammoniilytica</name>
    <dbReference type="NCBI Taxonomy" id="2981725"/>
    <lineage>
        <taxon>Bacteria</taxon>
        <taxon>Bacillati</taxon>
        <taxon>Bacillota</taxon>
        <taxon>Clostridia</taxon>
        <taxon>Lachnospirales</taxon>
        <taxon>Lachnospiraceae</taxon>
        <taxon>Brotonthovivens</taxon>
    </lineage>
</organism>
<sequence>MKKQLKKPVLVFVIFLFMAVIFYGVEIMESQRKLSFGIPRASQGDTSYIENVTAQMEDGEQIDIPLEIYPKEYSISECRELLESARREFEELFLKENNSRENVQTDLYLPELLAEGRVNAEYESSQPQLIGYDGQVDTENIKSGGTVVVLTVTFRCQDQLLLYEVGLKVMPRQLTGQEKIKSEVENYLKEREEETRQKDSLVLPDTIGNMKVQWKLQKDKDAVYFLVVGGVAAVCLYYRKRENEKKKKLRHEKQLLMEYPQMVTQLSLLMGAGMNPFSAWERMVKKYMIQQENGERVSLAYMEEMLITYREIRDGCGEIYAYEKFGRRIGLLPYQKFVSLLVQYVRKGTRDLRLLLTQEAETVQEERLNMARKIGEEAGTKLLFPMLLILVVVLAVILFPAVTTF</sequence>
<reference evidence="2 3" key="1">
    <citation type="journal article" date="2021" name="ISME Commun">
        <title>Automated analysis of genomic sequences facilitates high-throughput and comprehensive description of bacteria.</title>
        <authorList>
            <person name="Hitch T.C.A."/>
        </authorList>
    </citation>
    <scope>NUCLEOTIDE SEQUENCE [LARGE SCALE GENOMIC DNA]</scope>
    <source>
        <strain evidence="2 3">Sanger_109</strain>
    </source>
</reference>
<dbReference type="Proteomes" id="UP001652442">
    <property type="component" value="Unassembled WGS sequence"/>
</dbReference>